<organism evidence="1 2">
    <name type="scientific">Tahibacter harae</name>
    <dbReference type="NCBI Taxonomy" id="2963937"/>
    <lineage>
        <taxon>Bacteria</taxon>
        <taxon>Pseudomonadati</taxon>
        <taxon>Pseudomonadota</taxon>
        <taxon>Gammaproteobacteria</taxon>
        <taxon>Lysobacterales</taxon>
        <taxon>Rhodanobacteraceae</taxon>
        <taxon>Tahibacter</taxon>
    </lineage>
</organism>
<comment type="caution">
    <text evidence="1">The sequence shown here is derived from an EMBL/GenBank/DDBJ whole genome shotgun (WGS) entry which is preliminary data.</text>
</comment>
<accession>A0ABT1QRK3</accession>
<dbReference type="Proteomes" id="UP001165498">
    <property type="component" value="Unassembled WGS sequence"/>
</dbReference>
<evidence type="ECO:0000313" key="2">
    <source>
        <dbReference type="Proteomes" id="UP001165498"/>
    </source>
</evidence>
<evidence type="ECO:0000313" key="1">
    <source>
        <dbReference type="EMBL" id="MCQ4164925.1"/>
    </source>
</evidence>
<proteinExistence type="predicted"/>
<dbReference type="RefSeq" id="WP_255913945.1">
    <property type="nucleotide sequence ID" value="NZ_JANFQO010000007.1"/>
</dbReference>
<gene>
    <name evidence="1" type="ORF">NM961_09410</name>
</gene>
<evidence type="ECO:0008006" key="3">
    <source>
        <dbReference type="Google" id="ProtNLM"/>
    </source>
</evidence>
<name>A0ABT1QRK3_9GAMM</name>
<dbReference type="EMBL" id="JANFQO010000007">
    <property type="protein sequence ID" value="MCQ4164925.1"/>
    <property type="molecule type" value="Genomic_DNA"/>
</dbReference>
<reference evidence="1" key="1">
    <citation type="submission" date="2022-07" db="EMBL/GenBank/DDBJ databases">
        <title>Tahibacter sp., a new gammaproteobacterium isolated from the silt sample collected at pig farm.</title>
        <authorList>
            <person name="Chen H."/>
        </authorList>
    </citation>
    <scope>NUCLEOTIDE SEQUENCE</scope>
    <source>
        <strain evidence="1">P2K</strain>
    </source>
</reference>
<sequence>MEYLIEPIGAQFSNTAVTALGQRFSSRAAQGYKLHSVFQVSQPGCLGIGAPTITYLAIYVKGGTP</sequence>
<protein>
    <recommendedName>
        <fullName evidence="3">DUF4177 domain-containing protein</fullName>
    </recommendedName>
</protein>
<keyword evidence="2" id="KW-1185">Reference proteome</keyword>